<dbReference type="Gene3D" id="3.40.50.720">
    <property type="entry name" value="NAD(P)-binding Rossmann-like Domain"/>
    <property type="match status" value="1"/>
</dbReference>
<dbReference type="PANTHER" id="PTHR11011:SF24">
    <property type="entry name" value="FATTY ACYL-COA REDUCTASE"/>
    <property type="match status" value="1"/>
</dbReference>
<keyword evidence="1" id="KW-0521">NADP</keyword>
<comment type="similarity">
    <text evidence="1">Belongs to the fatty acyl-CoA reductase family.</text>
</comment>
<keyword evidence="1" id="KW-0444">Lipid biosynthesis</keyword>
<dbReference type="GO" id="GO:0035336">
    <property type="term" value="P:long-chain fatty-acyl-CoA metabolic process"/>
    <property type="evidence" value="ECO:0007669"/>
    <property type="project" value="TreeGrafter"/>
</dbReference>
<gene>
    <name evidence="3" type="ORF">KUF71_013543</name>
</gene>
<evidence type="ECO:0000313" key="3">
    <source>
        <dbReference type="EMBL" id="KAK3925336.1"/>
    </source>
</evidence>
<comment type="caution">
    <text evidence="3">The sequence shown here is derived from an EMBL/GenBank/DDBJ whole genome shotgun (WGS) entry which is preliminary data.</text>
</comment>
<dbReference type="SUPFAM" id="SSF51735">
    <property type="entry name" value="NAD(P)-binding Rossmann-fold domains"/>
    <property type="match status" value="1"/>
</dbReference>
<evidence type="ECO:0000259" key="2">
    <source>
        <dbReference type="Pfam" id="PF07993"/>
    </source>
</evidence>
<dbReference type="PANTHER" id="PTHR11011">
    <property type="entry name" value="MALE STERILITY PROTEIN 2-RELATED"/>
    <property type="match status" value="1"/>
</dbReference>
<sequence>MGLEESLSLCCVRGRSSRCPCRLHCTATALFCFQGHNVSTCNTGGELARELRQVRDQMLEERSRKVAERLKRPSVADLYRGRHVFITGGSGFIGRMIVEQLLRTCPDIGNVYLVMRTKKGAAPQDRIRGLLDVPLFDRVRAERPGALSKVVVLPGDITELALGLSPEHQRLLEKVSIVFNVAASVRFDDPFQKAVFTNVRSTREVVALARRMPGLKALVHVSTAYSNVNRNPTEERVYPTDLDWRHAIRVAEKLDAASLRALDCLGHKLLGFHPNSYTFTKALAEKLIDDVAGELPAIIVRPSIVTASYQDPIPGWIDNVYSLSGMWAGAFTGLLRVSKQYPSNTFDTVPADMVVKNTVLASWARALDLGISPPGERVHEGVEVLNATVGKAGCAYAEMGWCLNTVIKEVAYPMMIRDPKWHVQRYELLYKLEHFYHHLLFGAVLDSLAVLTGRQPRALKLYRGYVVAIKTMEQFIKEFTFTMKNQQYLQTLIHPKDEAAYGLESFYSCRDSVESFTRWSVLTIRGILVYALKEKCSPDDLKKIPRLKMLMKLYHGTWATLAALVAYGMLA</sequence>
<comment type="function">
    <text evidence="1">Catalyzes the reduction of fatty acyl-CoA to fatty alcohols.</text>
</comment>
<keyword evidence="1" id="KW-0560">Oxidoreductase</keyword>
<dbReference type="GO" id="GO:0080019">
    <property type="term" value="F:alcohol-forming very long-chain fatty acyl-CoA reductase activity"/>
    <property type="evidence" value="ECO:0007669"/>
    <property type="project" value="InterPro"/>
</dbReference>
<dbReference type="CDD" id="cd05236">
    <property type="entry name" value="FAR-N_SDR_e"/>
    <property type="match status" value="1"/>
</dbReference>
<dbReference type="EC" id="1.2.1.84" evidence="1"/>
<dbReference type="EMBL" id="JAHWGI010001227">
    <property type="protein sequence ID" value="KAK3925336.1"/>
    <property type="molecule type" value="Genomic_DNA"/>
</dbReference>
<protein>
    <recommendedName>
        <fullName evidence="1">Fatty acyl-CoA reductase</fullName>
        <ecNumber evidence="1">1.2.1.84</ecNumber>
    </recommendedName>
</protein>
<reference evidence="3" key="2">
    <citation type="journal article" date="2023" name="BMC Genomics">
        <title>Pest status, molecular evolution, and epigenetic factors derived from the genome assembly of Frankliniella fusca, a thysanopteran phytovirus vector.</title>
        <authorList>
            <person name="Catto M.A."/>
            <person name="Labadie P.E."/>
            <person name="Jacobson A.L."/>
            <person name="Kennedy G.G."/>
            <person name="Srinivasan R."/>
            <person name="Hunt B.G."/>
        </authorList>
    </citation>
    <scope>NUCLEOTIDE SEQUENCE</scope>
    <source>
        <strain evidence="3">PL_HMW_Pooled</strain>
    </source>
</reference>
<dbReference type="GO" id="GO:0005777">
    <property type="term" value="C:peroxisome"/>
    <property type="evidence" value="ECO:0007669"/>
    <property type="project" value="TreeGrafter"/>
</dbReference>
<dbReference type="AlphaFoldDB" id="A0AAE1HR87"/>
<dbReference type="InterPro" id="IPR026055">
    <property type="entry name" value="FAR"/>
</dbReference>
<organism evidence="3 4">
    <name type="scientific">Frankliniella fusca</name>
    <dbReference type="NCBI Taxonomy" id="407009"/>
    <lineage>
        <taxon>Eukaryota</taxon>
        <taxon>Metazoa</taxon>
        <taxon>Ecdysozoa</taxon>
        <taxon>Arthropoda</taxon>
        <taxon>Hexapoda</taxon>
        <taxon>Insecta</taxon>
        <taxon>Pterygota</taxon>
        <taxon>Neoptera</taxon>
        <taxon>Paraneoptera</taxon>
        <taxon>Thysanoptera</taxon>
        <taxon>Terebrantia</taxon>
        <taxon>Thripoidea</taxon>
        <taxon>Thripidae</taxon>
        <taxon>Frankliniella</taxon>
    </lineage>
</organism>
<reference evidence="3" key="1">
    <citation type="submission" date="2021-07" db="EMBL/GenBank/DDBJ databases">
        <authorList>
            <person name="Catto M.A."/>
            <person name="Jacobson A."/>
            <person name="Kennedy G."/>
            <person name="Labadie P."/>
            <person name="Hunt B.G."/>
            <person name="Srinivasan R."/>
        </authorList>
    </citation>
    <scope>NUCLEOTIDE SEQUENCE</scope>
    <source>
        <strain evidence="3">PL_HMW_Pooled</strain>
        <tissue evidence="3">Head</tissue>
    </source>
</reference>
<evidence type="ECO:0000256" key="1">
    <source>
        <dbReference type="RuleBase" id="RU363097"/>
    </source>
</evidence>
<keyword evidence="4" id="KW-1185">Reference proteome</keyword>
<proteinExistence type="inferred from homology"/>
<dbReference type="InterPro" id="IPR013120">
    <property type="entry name" value="FAR_NAD-bd"/>
</dbReference>
<feature type="domain" description="Thioester reductase (TE)" evidence="2">
    <location>
        <begin position="86"/>
        <end position="357"/>
    </location>
</feature>
<dbReference type="GO" id="GO:0102965">
    <property type="term" value="F:alcohol-forming long-chain fatty acyl-CoA reductase activity"/>
    <property type="evidence" value="ECO:0007669"/>
    <property type="project" value="UniProtKB-EC"/>
</dbReference>
<comment type="catalytic activity">
    <reaction evidence="1">
        <text>a long-chain fatty acyl-CoA + 2 NADPH + 2 H(+) = a long-chain primary fatty alcohol + 2 NADP(+) + CoA</text>
        <dbReference type="Rhea" id="RHEA:52716"/>
        <dbReference type="ChEBI" id="CHEBI:15378"/>
        <dbReference type="ChEBI" id="CHEBI:57287"/>
        <dbReference type="ChEBI" id="CHEBI:57783"/>
        <dbReference type="ChEBI" id="CHEBI:58349"/>
        <dbReference type="ChEBI" id="CHEBI:77396"/>
        <dbReference type="ChEBI" id="CHEBI:83139"/>
        <dbReference type="EC" id="1.2.1.84"/>
    </reaction>
</comment>
<keyword evidence="1" id="KW-0443">Lipid metabolism</keyword>
<dbReference type="InterPro" id="IPR036291">
    <property type="entry name" value="NAD(P)-bd_dom_sf"/>
</dbReference>
<dbReference type="Pfam" id="PF07993">
    <property type="entry name" value="NAD_binding_4"/>
    <property type="match status" value="1"/>
</dbReference>
<accession>A0AAE1HR87</accession>
<name>A0AAE1HR87_9NEOP</name>
<evidence type="ECO:0000313" key="4">
    <source>
        <dbReference type="Proteomes" id="UP001219518"/>
    </source>
</evidence>
<dbReference type="Proteomes" id="UP001219518">
    <property type="component" value="Unassembled WGS sequence"/>
</dbReference>